<keyword evidence="3" id="KW-0597">Phosphoprotein</keyword>
<evidence type="ECO:0000256" key="2">
    <source>
        <dbReference type="ARBA" id="ARBA00022490"/>
    </source>
</evidence>
<dbReference type="PROSITE" id="PS51491">
    <property type="entry name" value="TAU_MAP_2"/>
    <property type="match status" value="1"/>
</dbReference>
<dbReference type="PANTHER" id="PTHR11501">
    <property type="entry name" value="MICROTUBULE-ASSOCIATED PROTEIN"/>
    <property type="match status" value="1"/>
</dbReference>
<feature type="region of interest" description="Disordered" evidence="7">
    <location>
        <begin position="571"/>
        <end position="632"/>
    </location>
</feature>
<evidence type="ECO:0000256" key="6">
    <source>
        <dbReference type="RuleBase" id="RU000686"/>
    </source>
</evidence>
<protein>
    <recommendedName>
        <fullName evidence="6">Microtubule-associated protein</fullName>
    </recommendedName>
</protein>
<feature type="compositionally biased region" description="Polar residues" evidence="7">
    <location>
        <begin position="440"/>
        <end position="452"/>
    </location>
</feature>
<keyword evidence="5 6" id="KW-0206">Cytoskeleton</keyword>
<feature type="region of interest" description="Disordered" evidence="7">
    <location>
        <begin position="440"/>
        <end position="460"/>
    </location>
</feature>
<evidence type="ECO:0000256" key="7">
    <source>
        <dbReference type="SAM" id="MobiDB-lite"/>
    </source>
</evidence>
<evidence type="ECO:0000256" key="4">
    <source>
        <dbReference type="ARBA" id="ARBA00022737"/>
    </source>
</evidence>
<keyword evidence="2 6" id="KW-0963">Cytoplasm</keyword>
<keyword evidence="9" id="KW-1185">Reference proteome</keyword>
<organism evidence="8 9">
    <name type="scientific">Dryococelus australis</name>
    <dbReference type="NCBI Taxonomy" id="614101"/>
    <lineage>
        <taxon>Eukaryota</taxon>
        <taxon>Metazoa</taxon>
        <taxon>Ecdysozoa</taxon>
        <taxon>Arthropoda</taxon>
        <taxon>Hexapoda</taxon>
        <taxon>Insecta</taxon>
        <taxon>Pterygota</taxon>
        <taxon>Neoptera</taxon>
        <taxon>Polyneoptera</taxon>
        <taxon>Phasmatodea</taxon>
        <taxon>Verophasmatodea</taxon>
        <taxon>Anareolatae</taxon>
        <taxon>Phasmatidae</taxon>
        <taxon>Eurycanthinae</taxon>
        <taxon>Dryococelus</taxon>
    </lineage>
</organism>
<dbReference type="PROSITE" id="PS00229">
    <property type="entry name" value="TAU_MAP_1"/>
    <property type="match status" value="1"/>
</dbReference>
<comment type="caution">
    <text evidence="8">The sequence shown here is derived from an EMBL/GenBank/DDBJ whole genome shotgun (WGS) entry which is preliminary data.</text>
</comment>
<comment type="subcellular location">
    <subcellularLocation>
        <location evidence="1 6">Cytoplasm</location>
        <location evidence="1 6">Cytoskeleton</location>
    </subcellularLocation>
</comment>
<dbReference type="InterPro" id="IPR001084">
    <property type="entry name" value="MAP_tubulin-bd_rpt"/>
</dbReference>
<evidence type="ECO:0000256" key="1">
    <source>
        <dbReference type="ARBA" id="ARBA00004245"/>
    </source>
</evidence>
<keyword evidence="4" id="KW-0677">Repeat</keyword>
<feature type="compositionally biased region" description="Acidic residues" evidence="7">
    <location>
        <begin position="614"/>
        <end position="632"/>
    </location>
</feature>
<evidence type="ECO:0000256" key="3">
    <source>
        <dbReference type="ARBA" id="ARBA00022553"/>
    </source>
</evidence>
<dbReference type="InterPro" id="IPR027324">
    <property type="entry name" value="MAP2/MAP4/Tau"/>
</dbReference>
<accession>A0ABQ9G4Z1</accession>
<reference evidence="8 9" key="1">
    <citation type="submission" date="2023-02" db="EMBL/GenBank/DDBJ databases">
        <title>LHISI_Scaffold_Assembly.</title>
        <authorList>
            <person name="Stuart O.P."/>
            <person name="Cleave R."/>
            <person name="Magrath M.J.L."/>
            <person name="Mikheyev A.S."/>
        </authorList>
    </citation>
    <scope>NUCLEOTIDE SEQUENCE [LARGE SCALE GENOMIC DNA]</scope>
    <source>
        <strain evidence="8">Daus_M_001</strain>
        <tissue evidence="8">Leg muscle</tissue>
    </source>
</reference>
<evidence type="ECO:0000313" key="9">
    <source>
        <dbReference type="Proteomes" id="UP001159363"/>
    </source>
</evidence>
<dbReference type="EMBL" id="JARBHB010000016">
    <property type="protein sequence ID" value="KAJ8867122.1"/>
    <property type="molecule type" value="Genomic_DNA"/>
</dbReference>
<evidence type="ECO:0000256" key="5">
    <source>
        <dbReference type="ARBA" id="ARBA00023212"/>
    </source>
</evidence>
<dbReference type="Pfam" id="PF00418">
    <property type="entry name" value="Tubulin-binding"/>
    <property type="match status" value="1"/>
</dbReference>
<evidence type="ECO:0000313" key="8">
    <source>
        <dbReference type="EMBL" id="KAJ8867122.1"/>
    </source>
</evidence>
<name>A0ABQ9G4Z1_9NEOP</name>
<keyword evidence="6" id="KW-0493">Microtubule</keyword>
<proteinExistence type="predicted"/>
<dbReference type="Proteomes" id="UP001159363">
    <property type="component" value="Chromosome 15"/>
</dbReference>
<dbReference type="PANTHER" id="PTHR11501:SF18">
    <property type="entry name" value="MICROTUBULE-ASSOCIATED PROTEIN"/>
    <property type="match status" value="1"/>
</dbReference>
<sequence length="632" mass="69750">MKAAAVIWGNFTPALYISSKQTPMKAIAVIWGNFAPAMYISSKQTPMKATAVIWGNFTPALYISSKQTPMKATAVIWGNFTPALYISSIQSPMKATAVIGVLDTARTNFNNNEPPRETNGAITIEMLTDGGMCRLFTEAYGVEEVYNLGAWLQIEDQKLDIKAQSKVGSLANVKHKPGGGEKKIFDDKDYLKQVKTGSVASSEGRASGAQVSSSSSRRIQRGGSVVDSWIRIPKDAAILMSISQRHSRMLPSYSSCFSEQLAPYLAVDKASCLTYFYRLENYKSFTAKLRNLRRPHTTRPSTTCLRTNSSCNNRRVNAAAPRSRLTAWLVLRQTARRVLGDAGLQANTSHLSSTISSARLTSPCAERRRASSRQPCTLCLQRVLLNMSRRLGEFVPMNNEDMEAHDLSCGYNNRGRGDAVLMHRSPSDLTSQVSSSSCYAGRSTYSPPASQHSVHKYHSRGRGDAVLMHRSPSDLTSQVSSSSCYAGRSTYSPPASQHSVHKYHSRLSRCCEDVFGRRREESMFQTTHNAGLHTRPVSLVGKTTRRLPQHLGAFELKVGLTCSRVCGHRRGLNPSTDTVSSDGSDGININKTEHDEINPIDYSTSKLSEKGFNEEDEEKEVPEIEDDDEKES</sequence>
<gene>
    <name evidence="8" type="ORF">PR048_032985</name>
</gene>
<feature type="compositionally biased region" description="Low complexity" evidence="7">
    <location>
        <begin position="575"/>
        <end position="586"/>
    </location>
</feature>